<name>A0ACD3B2U6_9AGAR</name>
<accession>A0ACD3B2U6</accession>
<dbReference type="EMBL" id="ML208292">
    <property type="protein sequence ID" value="TFK71926.1"/>
    <property type="molecule type" value="Genomic_DNA"/>
</dbReference>
<keyword evidence="2" id="KW-1185">Reference proteome</keyword>
<sequence length="93" mass="9783">MFPRASLLIFATLAAVRGQQVGTNTAETHPPLTWQRCTAGGACTNVAGSVVLDANWRWLHTTTGYTNCYNGNTWNSSICTDGASCAANCAVDG</sequence>
<dbReference type="Proteomes" id="UP000308600">
    <property type="component" value="Unassembled WGS sequence"/>
</dbReference>
<gene>
    <name evidence="1" type="ORF">BDN72DRAFT_734909</name>
</gene>
<proteinExistence type="predicted"/>
<feature type="non-terminal residue" evidence="1">
    <location>
        <position position="93"/>
    </location>
</feature>
<reference evidence="1 2" key="1">
    <citation type="journal article" date="2019" name="Nat. Ecol. Evol.">
        <title>Megaphylogeny resolves global patterns of mushroom evolution.</title>
        <authorList>
            <person name="Varga T."/>
            <person name="Krizsan K."/>
            <person name="Foldi C."/>
            <person name="Dima B."/>
            <person name="Sanchez-Garcia M."/>
            <person name="Sanchez-Ramirez S."/>
            <person name="Szollosi G.J."/>
            <person name="Szarkandi J.G."/>
            <person name="Papp V."/>
            <person name="Albert L."/>
            <person name="Andreopoulos W."/>
            <person name="Angelini C."/>
            <person name="Antonin V."/>
            <person name="Barry K.W."/>
            <person name="Bougher N.L."/>
            <person name="Buchanan P."/>
            <person name="Buyck B."/>
            <person name="Bense V."/>
            <person name="Catcheside P."/>
            <person name="Chovatia M."/>
            <person name="Cooper J."/>
            <person name="Damon W."/>
            <person name="Desjardin D."/>
            <person name="Finy P."/>
            <person name="Geml J."/>
            <person name="Haridas S."/>
            <person name="Hughes K."/>
            <person name="Justo A."/>
            <person name="Karasinski D."/>
            <person name="Kautmanova I."/>
            <person name="Kiss B."/>
            <person name="Kocsube S."/>
            <person name="Kotiranta H."/>
            <person name="LaButti K.M."/>
            <person name="Lechner B.E."/>
            <person name="Liimatainen K."/>
            <person name="Lipzen A."/>
            <person name="Lukacs Z."/>
            <person name="Mihaltcheva S."/>
            <person name="Morgado L.N."/>
            <person name="Niskanen T."/>
            <person name="Noordeloos M.E."/>
            <person name="Ohm R.A."/>
            <person name="Ortiz-Santana B."/>
            <person name="Ovrebo C."/>
            <person name="Racz N."/>
            <person name="Riley R."/>
            <person name="Savchenko A."/>
            <person name="Shiryaev A."/>
            <person name="Soop K."/>
            <person name="Spirin V."/>
            <person name="Szebenyi C."/>
            <person name="Tomsovsky M."/>
            <person name="Tulloss R.E."/>
            <person name="Uehling J."/>
            <person name="Grigoriev I.V."/>
            <person name="Vagvolgyi C."/>
            <person name="Papp T."/>
            <person name="Martin F.M."/>
            <person name="Miettinen O."/>
            <person name="Hibbett D.S."/>
            <person name="Nagy L.G."/>
        </authorList>
    </citation>
    <scope>NUCLEOTIDE SEQUENCE [LARGE SCALE GENOMIC DNA]</scope>
    <source>
        <strain evidence="1 2">NL-1719</strain>
    </source>
</reference>
<evidence type="ECO:0000313" key="2">
    <source>
        <dbReference type="Proteomes" id="UP000308600"/>
    </source>
</evidence>
<protein>
    <submittedName>
        <fullName evidence="1">CBH1-6</fullName>
    </submittedName>
</protein>
<organism evidence="1 2">
    <name type="scientific">Pluteus cervinus</name>
    <dbReference type="NCBI Taxonomy" id="181527"/>
    <lineage>
        <taxon>Eukaryota</taxon>
        <taxon>Fungi</taxon>
        <taxon>Dikarya</taxon>
        <taxon>Basidiomycota</taxon>
        <taxon>Agaricomycotina</taxon>
        <taxon>Agaricomycetes</taxon>
        <taxon>Agaricomycetidae</taxon>
        <taxon>Agaricales</taxon>
        <taxon>Pluteineae</taxon>
        <taxon>Pluteaceae</taxon>
        <taxon>Pluteus</taxon>
    </lineage>
</organism>
<evidence type="ECO:0000313" key="1">
    <source>
        <dbReference type="EMBL" id="TFK71926.1"/>
    </source>
</evidence>